<name>A0ABU5F5T3_9BACT</name>
<dbReference type="EMBL" id="JAXBLV010000225">
    <property type="protein sequence ID" value="MDY3562941.1"/>
    <property type="molecule type" value="Genomic_DNA"/>
</dbReference>
<dbReference type="Proteomes" id="UP001272242">
    <property type="component" value="Unassembled WGS sequence"/>
</dbReference>
<dbReference type="Pfam" id="PF09572">
    <property type="entry name" value="RE_XamI"/>
    <property type="match status" value="1"/>
</dbReference>
<dbReference type="EC" id="3.1.21.-" evidence="1"/>
<accession>A0ABU5F5T3</accession>
<gene>
    <name evidence="1" type="ORF">R5W23_004422</name>
</gene>
<comment type="caution">
    <text evidence="1">The sequence shown here is derived from an EMBL/GenBank/DDBJ whole genome shotgun (WGS) entry which is preliminary data.</text>
</comment>
<protein>
    <submittedName>
        <fullName evidence="1">XamI family restriction endonuclease</fullName>
        <ecNumber evidence="1">3.1.21.-</ecNumber>
    </submittedName>
</protein>
<reference evidence="2" key="1">
    <citation type="journal article" date="2023" name="Mar. Drugs">
        <title>Gemmata algarum, a Novel Planctomycete Isolated from an Algal Mat, Displays Antimicrobial Activity.</title>
        <authorList>
            <person name="Kumar G."/>
            <person name="Kallscheuer N."/>
            <person name="Kashif M."/>
            <person name="Ahamad S."/>
            <person name="Jagadeeshwari U."/>
            <person name="Pannikurungottu S."/>
            <person name="Haufschild T."/>
            <person name="Kabuu M."/>
            <person name="Sasikala C."/>
            <person name="Jogler C."/>
            <person name="Ramana C."/>
        </authorList>
    </citation>
    <scope>NUCLEOTIDE SEQUENCE [LARGE SCALE GENOMIC DNA]</scope>
    <source>
        <strain evidence="2">JC673</strain>
    </source>
</reference>
<evidence type="ECO:0000313" key="1">
    <source>
        <dbReference type="EMBL" id="MDY3562941.1"/>
    </source>
</evidence>
<keyword evidence="1" id="KW-0378">Hydrolase</keyword>
<keyword evidence="1" id="KW-0255">Endonuclease</keyword>
<keyword evidence="1" id="KW-0540">Nuclease</keyword>
<evidence type="ECO:0000313" key="2">
    <source>
        <dbReference type="Proteomes" id="UP001272242"/>
    </source>
</evidence>
<dbReference type="RefSeq" id="WP_320689207.1">
    <property type="nucleotide sequence ID" value="NZ_JAXBLV010000225.1"/>
</dbReference>
<sequence>MASQTIGTKRRTEGSTNQQDTVRSMFQKALTMKQVPAKEMRVLRDAPNPGEFCMEAKLSGRKADLTAGLYDNRVMPIECKVSNSKVNSVKRLNNDAAAKAEAWKADLGANNVVPVAVLSGVYSIPNMLDAQSRGLTLIWAHDLQPLIDFINSTKPEAKPGKKFRR</sequence>
<keyword evidence="2" id="KW-1185">Reference proteome</keyword>
<dbReference type="InterPro" id="IPR019072">
    <property type="entry name" value="Restrct_endonuc_II_XamI"/>
</dbReference>
<proteinExistence type="predicted"/>
<dbReference type="GO" id="GO:0016787">
    <property type="term" value="F:hydrolase activity"/>
    <property type="evidence" value="ECO:0007669"/>
    <property type="project" value="UniProtKB-KW"/>
</dbReference>
<dbReference type="GO" id="GO:0004519">
    <property type="term" value="F:endonuclease activity"/>
    <property type="evidence" value="ECO:0007669"/>
    <property type="project" value="UniProtKB-KW"/>
</dbReference>
<organism evidence="1 2">
    <name type="scientific">Gemmata algarum</name>
    <dbReference type="NCBI Taxonomy" id="2975278"/>
    <lineage>
        <taxon>Bacteria</taxon>
        <taxon>Pseudomonadati</taxon>
        <taxon>Planctomycetota</taxon>
        <taxon>Planctomycetia</taxon>
        <taxon>Gemmatales</taxon>
        <taxon>Gemmataceae</taxon>
        <taxon>Gemmata</taxon>
    </lineage>
</organism>